<keyword evidence="4 7" id="KW-0560">Oxidoreductase</keyword>
<comment type="similarity">
    <text evidence="1 7">Belongs to the cytochrome P450 family.</text>
</comment>
<name>A0ABS6B7E1_9NOCA</name>
<evidence type="ECO:0000313" key="10">
    <source>
        <dbReference type="Proteomes" id="UP000733379"/>
    </source>
</evidence>
<keyword evidence="3 7" id="KW-0479">Metal-binding</keyword>
<dbReference type="PRINTS" id="PR00359">
    <property type="entry name" value="BP450"/>
</dbReference>
<accession>A0ABS6B7E1</accession>
<dbReference type="EMBL" id="JAHKNI010000011">
    <property type="protein sequence ID" value="MBU3065671.1"/>
    <property type="molecule type" value="Genomic_DNA"/>
</dbReference>
<evidence type="ECO:0000256" key="2">
    <source>
        <dbReference type="ARBA" id="ARBA00022617"/>
    </source>
</evidence>
<evidence type="ECO:0000256" key="7">
    <source>
        <dbReference type="RuleBase" id="RU000461"/>
    </source>
</evidence>
<sequence>MSRAAKCPFDPPPPLRERDRVDRVRIWNGDTPWLVTGYEEQRAVLADPRFSADALTPGYPLQSASIAQRRRSFRSFIAMDDPEHARLRMMLTRNFMVKRITAMRPRVQQIVDGLIDDMLAGPRPTDLVTAFALPVPSLVICELLGVPYADHEFFQSCSRKLIDTTTPVEEAIEATDQLRSYLSDLVAAKQQSPTDDMMGHLVSEQLAAGELTAAEVADMSLLMLVAGHETTANMIGLGTLALLQHPDQLAELRETDDPALITNAVEELLRYLTIVHTGRRRVATEDVEVGGHTIRAGEGIILANDAGNRDATAFPDPDRLDIHRRARHHVAFGYGVHQCLGQPLARMELHVVYGTLYRRIPELALAIPFEDVSFKHEMVVYGVHSLPVTW</sequence>
<protein>
    <submittedName>
        <fullName evidence="9">Cytochrome P450</fullName>
    </submittedName>
</protein>
<evidence type="ECO:0000256" key="4">
    <source>
        <dbReference type="ARBA" id="ARBA00023002"/>
    </source>
</evidence>
<dbReference type="InterPro" id="IPR002397">
    <property type="entry name" value="Cyt_P450_B"/>
</dbReference>
<dbReference type="Gene3D" id="1.10.630.10">
    <property type="entry name" value="Cytochrome P450"/>
    <property type="match status" value="1"/>
</dbReference>
<evidence type="ECO:0000313" key="8">
    <source>
        <dbReference type="EMBL" id="MBU3062495.1"/>
    </source>
</evidence>
<keyword evidence="6 7" id="KW-0503">Monooxygenase</keyword>
<keyword evidence="10" id="KW-1185">Reference proteome</keyword>
<dbReference type="PRINTS" id="PR00385">
    <property type="entry name" value="P450"/>
</dbReference>
<dbReference type="CDD" id="cd11030">
    <property type="entry name" value="CYP105-like"/>
    <property type="match status" value="1"/>
</dbReference>
<dbReference type="PANTHER" id="PTHR46696:SF1">
    <property type="entry name" value="CYTOCHROME P450 YJIB-RELATED"/>
    <property type="match status" value="1"/>
</dbReference>
<dbReference type="InterPro" id="IPR001128">
    <property type="entry name" value="Cyt_P450"/>
</dbReference>
<keyword evidence="5 7" id="KW-0408">Iron</keyword>
<dbReference type="PROSITE" id="PS00086">
    <property type="entry name" value="CYTOCHROME_P450"/>
    <property type="match status" value="1"/>
</dbReference>
<dbReference type="Proteomes" id="UP000733379">
    <property type="component" value="Unassembled WGS sequence"/>
</dbReference>
<keyword evidence="2 7" id="KW-0349">Heme</keyword>
<organism evidence="9 10">
    <name type="scientific">Nocardia albiluteola</name>
    <dbReference type="NCBI Taxonomy" id="2842303"/>
    <lineage>
        <taxon>Bacteria</taxon>
        <taxon>Bacillati</taxon>
        <taxon>Actinomycetota</taxon>
        <taxon>Actinomycetes</taxon>
        <taxon>Mycobacteriales</taxon>
        <taxon>Nocardiaceae</taxon>
        <taxon>Nocardia</taxon>
    </lineage>
</organism>
<proteinExistence type="inferred from homology"/>
<dbReference type="EMBL" id="JAHKNI010000004">
    <property type="protein sequence ID" value="MBU3062495.1"/>
    <property type="molecule type" value="Genomic_DNA"/>
</dbReference>
<gene>
    <name evidence="8" type="ORF">KO481_13305</name>
    <name evidence="9" type="ORF">KO481_29605</name>
</gene>
<evidence type="ECO:0000256" key="6">
    <source>
        <dbReference type="ARBA" id="ARBA00023033"/>
    </source>
</evidence>
<reference evidence="9 10" key="1">
    <citation type="submission" date="2021-06" db="EMBL/GenBank/DDBJ databases">
        <title>Actinomycetes sequencing.</title>
        <authorList>
            <person name="Shan Q."/>
        </authorList>
    </citation>
    <scope>NUCLEOTIDE SEQUENCE [LARGE SCALE GENOMIC DNA]</scope>
    <source>
        <strain evidence="9 10">NEAU-G5</strain>
    </source>
</reference>
<dbReference type="PANTHER" id="PTHR46696">
    <property type="entry name" value="P450, PUTATIVE (EUROFUNG)-RELATED"/>
    <property type="match status" value="1"/>
</dbReference>
<dbReference type="SUPFAM" id="SSF48264">
    <property type="entry name" value="Cytochrome P450"/>
    <property type="match status" value="1"/>
</dbReference>
<dbReference type="InterPro" id="IPR036396">
    <property type="entry name" value="Cyt_P450_sf"/>
</dbReference>
<comment type="caution">
    <text evidence="9">The sequence shown here is derived from an EMBL/GenBank/DDBJ whole genome shotgun (WGS) entry which is preliminary data.</text>
</comment>
<dbReference type="InterPro" id="IPR017972">
    <property type="entry name" value="Cyt_P450_CS"/>
</dbReference>
<evidence type="ECO:0000256" key="5">
    <source>
        <dbReference type="ARBA" id="ARBA00023004"/>
    </source>
</evidence>
<evidence type="ECO:0000313" key="9">
    <source>
        <dbReference type="EMBL" id="MBU3065671.1"/>
    </source>
</evidence>
<evidence type="ECO:0000256" key="1">
    <source>
        <dbReference type="ARBA" id="ARBA00010617"/>
    </source>
</evidence>
<dbReference type="Pfam" id="PF00067">
    <property type="entry name" value="p450"/>
    <property type="match status" value="1"/>
</dbReference>
<evidence type="ECO:0000256" key="3">
    <source>
        <dbReference type="ARBA" id="ARBA00022723"/>
    </source>
</evidence>